<dbReference type="GO" id="GO:0005886">
    <property type="term" value="C:plasma membrane"/>
    <property type="evidence" value="ECO:0007669"/>
    <property type="project" value="TreeGrafter"/>
</dbReference>
<dbReference type="Gene3D" id="2.40.10.340">
    <property type="entry name" value="Rod shape-determining protein MreC, domain 1"/>
    <property type="match status" value="1"/>
</dbReference>
<comment type="similarity">
    <text evidence="1 5">Belongs to the MreC family.</text>
</comment>
<dbReference type="InterPro" id="IPR007221">
    <property type="entry name" value="MreC"/>
</dbReference>
<dbReference type="Proteomes" id="UP001205748">
    <property type="component" value="Unassembled WGS sequence"/>
</dbReference>
<dbReference type="GO" id="GO:0008360">
    <property type="term" value="P:regulation of cell shape"/>
    <property type="evidence" value="ECO:0007669"/>
    <property type="project" value="UniProtKB-KW"/>
</dbReference>
<evidence type="ECO:0000256" key="3">
    <source>
        <dbReference type="ARBA" id="ARBA00022960"/>
    </source>
</evidence>
<sequence>MNWIKKYKFGMIVALATIILLIFIGFTSGGRNQVTYVEGLISKSIAPVQKVLYSGSRYVHNFFTSIFEIGTLKETNKELQKEISELKQKQASLEDIQNENTRLSKLLDYQKANPQYDYIVADIVAVDPEVWFNVFTIDKGSDDGLKRNMPVVVSEGLVGKIVEVSKDTAKVLSISDASSMVNGIASRTGDYIRIKGNVDTVLEGNITPDVKLMPGDLIVTSGMGGIFPEGIMIGEVESVTKEKGLLEKSVMMKPAVEFKKLNEVLVLKKK</sequence>
<keyword evidence="3 5" id="KW-0133">Cell shape</keyword>
<accession>A0AAE3HFY8</accession>
<reference evidence="8" key="1">
    <citation type="submission" date="2022-07" db="EMBL/GenBank/DDBJ databases">
        <title>Enhanced cultured diversity of the mouse gut microbiota enables custom-made synthetic communities.</title>
        <authorList>
            <person name="Afrizal A."/>
        </authorList>
    </citation>
    <scope>NUCLEOTIDE SEQUENCE</scope>
    <source>
        <strain evidence="8">DSM 28593</strain>
    </source>
</reference>
<dbReference type="RefSeq" id="WP_257532692.1">
    <property type="nucleotide sequence ID" value="NZ_JANKAS010000015.1"/>
</dbReference>
<evidence type="ECO:0000313" key="9">
    <source>
        <dbReference type="Proteomes" id="UP001205748"/>
    </source>
</evidence>
<dbReference type="PANTHER" id="PTHR34138:SF1">
    <property type="entry name" value="CELL SHAPE-DETERMINING PROTEIN MREC"/>
    <property type="match status" value="1"/>
</dbReference>
<dbReference type="InterPro" id="IPR042177">
    <property type="entry name" value="Cell/Rod_1"/>
</dbReference>
<evidence type="ECO:0000256" key="1">
    <source>
        <dbReference type="ARBA" id="ARBA00009369"/>
    </source>
</evidence>
<dbReference type="AlphaFoldDB" id="A0AAE3HFY8"/>
<dbReference type="EMBL" id="JANKAS010000015">
    <property type="protein sequence ID" value="MCR1899901.1"/>
    <property type="molecule type" value="Genomic_DNA"/>
</dbReference>
<comment type="function">
    <text evidence="5">Involved in formation and maintenance of cell shape.</text>
</comment>
<evidence type="ECO:0000256" key="6">
    <source>
        <dbReference type="SAM" id="Coils"/>
    </source>
</evidence>
<protein>
    <recommendedName>
        <fullName evidence="2 5">Cell shape-determining protein MreC</fullName>
    </recommendedName>
    <alternativeName>
        <fullName evidence="4 5">Cell shape protein MreC</fullName>
    </alternativeName>
</protein>
<keyword evidence="9" id="KW-1185">Reference proteome</keyword>
<gene>
    <name evidence="8" type="primary">mreC</name>
    <name evidence="8" type="ORF">NSA47_13055</name>
</gene>
<proteinExistence type="inferred from homology"/>
<evidence type="ECO:0000259" key="7">
    <source>
        <dbReference type="Pfam" id="PF04085"/>
    </source>
</evidence>
<organism evidence="8 9">
    <name type="scientific">Irregularibacter muris</name>
    <dbReference type="NCBI Taxonomy" id="1796619"/>
    <lineage>
        <taxon>Bacteria</taxon>
        <taxon>Bacillati</taxon>
        <taxon>Bacillota</taxon>
        <taxon>Clostridia</taxon>
        <taxon>Eubacteriales</taxon>
        <taxon>Eubacteriaceae</taxon>
        <taxon>Irregularibacter</taxon>
    </lineage>
</organism>
<dbReference type="Pfam" id="PF04085">
    <property type="entry name" value="MreC"/>
    <property type="match status" value="1"/>
</dbReference>
<name>A0AAE3HFY8_9FIRM</name>
<evidence type="ECO:0000256" key="5">
    <source>
        <dbReference type="PIRNR" id="PIRNR038471"/>
    </source>
</evidence>
<dbReference type="NCBIfam" id="TIGR00219">
    <property type="entry name" value="mreC"/>
    <property type="match status" value="1"/>
</dbReference>
<evidence type="ECO:0000313" key="8">
    <source>
        <dbReference type="EMBL" id="MCR1899901.1"/>
    </source>
</evidence>
<feature type="coiled-coil region" evidence="6">
    <location>
        <begin position="69"/>
        <end position="106"/>
    </location>
</feature>
<comment type="caution">
    <text evidence="8">The sequence shown here is derived from an EMBL/GenBank/DDBJ whole genome shotgun (WGS) entry which is preliminary data.</text>
</comment>
<dbReference type="PIRSF" id="PIRSF038471">
    <property type="entry name" value="MreC"/>
    <property type="match status" value="1"/>
</dbReference>
<dbReference type="Gene3D" id="2.40.10.350">
    <property type="entry name" value="Rod shape-determining protein MreC, domain 2"/>
    <property type="match status" value="1"/>
</dbReference>
<evidence type="ECO:0000256" key="4">
    <source>
        <dbReference type="ARBA" id="ARBA00032089"/>
    </source>
</evidence>
<dbReference type="InterPro" id="IPR055342">
    <property type="entry name" value="MreC_beta-barrel_core"/>
</dbReference>
<evidence type="ECO:0000256" key="2">
    <source>
        <dbReference type="ARBA" id="ARBA00013855"/>
    </source>
</evidence>
<dbReference type="InterPro" id="IPR042175">
    <property type="entry name" value="Cell/Rod_MreC_2"/>
</dbReference>
<dbReference type="PANTHER" id="PTHR34138">
    <property type="entry name" value="CELL SHAPE-DETERMINING PROTEIN MREC"/>
    <property type="match status" value="1"/>
</dbReference>
<keyword evidence="6" id="KW-0175">Coiled coil</keyword>
<feature type="domain" description="Rod shape-determining protein MreC beta-barrel core" evidence="7">
    <location>
        <begin position="123"/>
        <end position="268"/>
    </location>
</feature>